<proteinExistence type="predicted"/>
<dbReference type="InterPro" id="IPR004358">
    <property type="entry name" value="Sig_transdc_His_kin-like_C"/>
</dbReference>
<evidence type="ECO:0000256" key="5">
    <source>
        <dbReference type="ARBA" id="ARBA00022777"/>
    </source>
</evidence>
<evidence type="ECO:0000259" key="6">
    <source>
        <dbReference type="PROSITE" id="PS50109"/>
    </source>
</evidence>
<dbReference type="InterPro" id="IPR000700">
    <property type="entry name" value="PAS-assoc_C"/>
</dbReference>
<dbReference type="SMART" id="SM00091">
    <property type="entry name" value="PAS"/>
    <property type="match status" value="9"/>
</dbReference>
<feature type="domain" description="PAS" evidence="7">
    <location>
        <begin position="1204"/>
        <end position="1274"/>
    </location>
</feature>
<evidence type="ECO:0000256" key="2">
    <source>
        <dbReference type="ARBA" id="ARBA00012438"/>
    </source>
</evidence>
<feature type="domain" description="PAC" evidence="8">
    <location>
        <begin position="1151"/>
        <end position="1203"/>
    </location>
</feature>
<dbReference type="Gene3D" id="2.10.70.100">
    <property type="match status" value="1"/>
</dbReference>
<dbReference type="InterPro" id="IPR005467">
    <property type="entry name" value="His_kinase_dom"/>
</dbReference>
<dbReference type="InterPro" id="IPR000014">
    <property type="entry name" value="PAS"/>
</dbReference>
<dbReference type="Pfam" id="PF00512">
    <property type="entry name" value="HisKA"/>
    <property type="match status" value="1"/>
</dbReference>
<dbReference type="SMART" id="SM00388">
    <property type="entry name" value="HisKA"/>
    <property type="match status" value="1"/>
</dbReference>
<dbReference type="GO" id="GO:0000155">
    <property type="term" value="F:phosphorelay sensor kinase activity"/>
    <property type="evidence" value="ECO:0007669"/>
    <property type="project" value="InterPro"/>
</dbReference>
<organism evidence="9 10">
    <name type="scientific">Arenibacter certesii</name>
    <dbReference type="NCBI Taxonomy" id="228955"/>
    <lineage>
        <taxon>Bacteria</taxon>
        <taxon>Pseudomonadati</taxon>
        <taxon>Bacteroidota</taxon>
        <taxon>Flavobacteriia</taxon>
        <taxon>Flavobacteriales</taxon>
        <taxon>Flavobacteriaceae</taxon>
        <taxon>Arenibacter</taxon>
    </lineage>
</organism>
<evidence type="ECO:0000256" key="3">
    <source>
        <dbReference type="ARBA" id="ARBA00022553"/>
    </source>
</evidence>
<reference evidence="9" key="1">
    <citation type="journal article" date="2014" name="Int. J. Syst. Evol. Microbiol.">
        <title>Complete genome sequence of Corynebacterium casei LMG S-19264T (=DSM 44701T), isolated from a smear-ripened cheese.</title>
        <authorList>
            <consortium name="US DOE Joint Genome Institute (JGI-PGF)"/>
            <person name="Walter F."/>
            <person name="Albersmeier A."/>
            <person name="Kalinowski J."/>
            <person name="Ruckert C."/>
        </authorList>
    </citation>
    <scope>NUCLEOTIDE SEQUENCE</scope>
    <source>
        <strain evidence="9">KCTC 12113</strain>
    </source>
</reference>
<gene>
    <name evidence="9" type="ORF">GCM10007383_38140</name>
</gene>
<dbReference type="SUPFAM" id="SSF55785">
    <property type="entry name" value="PYP-like sensor domain (PAS domain)"/>
    <property type="match status" value="9"/>
</dbReference>
<dbReference type="PROSITE" id="PS50109">
    <property type="entry name" value="HIS_KIN"/>
    <property type="match status" value="1"/>
</dbReference>
<dbReference type="PROSITE" id="PS50113">
    <property type="entry name" value="PAC"/>
    <property type="match status" value="5"/>
</dbReference>
<dbReference type="InterPro" id="IPR013655">
    <property type="entry name" value="PAS_fold_3"/>
</dbReference>
<dbReference type="InterPro" id="IPR003661">
    <property type="entry name" value="HisK_dim/P_dom"/>
</dbReference>
<dbReference type="PROSITE" id="PS50112">
    <property type="entry name" value="PAS"/>
    <property type="match status" value="4"/>
</dbReference>
<dbReference type="NCBIfam" id="TIGR00229">
    <property type="entry name" value="sensory_box"/>
    <property type="match status" value="4"/>
</dbReference>
<dbReference type="EMBL" id="BMWP01000047">
    <property type="protein sequence ID" value="GGW50802.1"/>
    <property type="molecule type" value="Genomic_DNA"/>
</dbReference>
<dbReference type="Gene3D" id="1.10.287.130">
    <property type="match status" value="1"/>
</dbReference>
<dbReference type="Pfam" id="PF08448">
    <property type="entry name" value="PAS_4"/>
    <property type="match status" value="4"/>
</dbReference>
<dbReference type="InterPro" id="IPR035965">
    <property type="entry name" value="PAS-like_dom_sf"/>
</dbReference>
<dbReference type="InterPro" id="IPR036097">
    <property type="entry name" value="HisK_dim/P_sf"/>
</dbReference>
<comment type="catalytic activity">
    <reaction evidence="1">
        <text>ATP + protein L-histidine = ADP + protein N-phospho-L-histidine.</text>
        <dbReference type="EC" id="2.7.13.3"/>
    </reaction>
</comment>
<dbReference type="PANTHER" id="PTHR43304">
    <property type="entry name" value="PHYTOCHROME-LIKE PROTEIN CPH1"/>
    <property type="match status" value="1"/>
</dbReference>
<evidence type="ECO:0000313" key="10">
    <source>
        <dbReference type="Proteomes" id="UP000634668"/>
    </source>
</evidence>
<evidence type="ECO:0000259" key="7">
    <source>
        <dbReference type="PROSITE" id="PS50112"/>
    </source>
</evidence>
<dbReference type="SUPFAM" id="SSF47384">
    <property type="entry name" value="Homodimeric domain of signal transducing histidine kinase"/>
    <property type="match status" value="1"/>
</dbReference>
<evidence type="ECO:0000313" key="9">
    <source>
        <dbReference type="EMBL" id="GGW50802.1"/>
    </source>
</evidence>
<feature type="domain" description="PAC" evidence="8">
    <location>
        <begin position="1277"/>
        <end position="1329"/>
    </location>
</feature>
<dbReference type="InterPro" id="IPR013656">
    <property type="entry name" value="PAS_4"/>
</dbReference>
<dbReference type="Proteomes" id="UP000634668">
    <property type="component" value="Unassembled WGS sequence"/>
</dbReference>
<dbReference type="InterPro" id="IPR036890">
    <property type="entry name" value="HATPase_C_sf"/>
</dbReference>
<dbReference type="InterPro" id="IPR003594">
    <property type="entry name" value="HATPase_dom"/>
</dbReference>
<dbReference type="SMART" id="SM00086">
    <property type="entry name" value="PAC"/>
    <property type="match status" value="6"/>
</dbReference>
<dbReference type="FunFam" id="3.30.450.20:FF:000099">
    <property type="entry name" value="Sensory box sensor histidine kinase"/>
    <property type="match status" value="1"/>
</dbReference>
<feature type="domain" description="PAS" evidence="7">
    <location>
        <begin position="169"/>
        <end position="239"/>
    </location>
</feature>
<feature type="domain" description="PAC" evidence="8">
    <location>
        <begin position="630"/>
        <end position="685"/>
    </location>
</feature>
<dbReference type="CDD" id="cd00130">
    <property type="entry name" value="PAS"/>
    <property type="match status" value="3"/>
</dbReference>
<dbReference type="RefSeq" id="WP_026814888.1">
    <property type="nucleotide sequence ID" value="NZ_BMWP01000047.1"/>
</dbReference>
<keyword evidence="3" id="KW-0597">Phosphoprotein</keyword>
<reference evidence="9" key="2">
    <citation type="submission" date="2020-09" db="EMBL/GenBank/DDBJ databases">
        <authorList>
            <person name="Sun Q."/>
            <person name="Kim S."/>
        </authorList>
    </citation>
    <scope>NUCLEOTIDE SEQUENCE</scope>
    <source>
        <strain evidence="9">KCTC 12113</strain>
    </source>
</reference>
<dbReference type="InterPro" id="IPR052162">
    <property type="entry name" value="Sensor_kinase/Photoreceptor"/>
</dbReference>
<accession>A0A918J8F9</accession>
<dbReference type="Pfam" id="PF13426">
    <property type="entry name" value="PAS_9"/>
    <property type="match status" value="1"/>
</dbReference>
<feature type="domain" description="PAC" evidence="8">
    <location>
        <begin position="242"/>
        <end position="294"/>
    </location>
</feature>
<keyword evidence="10" id="KW-1185">Reference proteome</keyword>
<name>A0A918J8F9_9FLAO</name>
<dbReference type="PANTHER" id="PTHR43304:SF1">
    <property type="entry name" value="PAC DOMAIN-CONTAINING PROTEIN"/>
    <property type="match status" value="1"/>
</dbReference>
<feature type="domain" description="PAC" evidence="8">
    <location>
        <begin position="760"/>
        <end position="815"/>
    </location>
</feature>
<evidence type="ECO:0000259" key="8">
    <source>
        <dbReference type="PROSITE" id="PS50113"/>
    </source>
</evidence>
<keyword evidence="4" id="KW-0808">Transferase</keyword>
<dbReference type="Gene3D" id="3.30.565.10">
    <property type="entry name" value="Histidine kinase-like ATPase, C-terminal domain"/>
    <property type="match status" value="1"/>
</dbReference>
<keyword evidence="5" id="KW-0418">Kinase</keyword>
<dbReference type="SUPFAM" id="SSF55874">
    <property type="entry name" value="ATPase domain of HSP90 chaperone/DNA topoisomerase II/histidine kinase"/>
    <property type="match status" value="1"/>
</dbReference>
<evidence type="ECO:0000256" key="1">
    <source>
        <dbReference type="ARBA" id="ARBA00000085"/>
    </source>
</evidence>
<comment type="caution">
    <text evidence="9">The sequence shown here is derived from an EMBL/GenBank/DDBJ whole genome shotgun (WGS) entry which is preliminary data.</text>
</comment>
<sequence length="1583" mass="181172">MDSGKVKHSFLEGGGEMGHLIRTVDWNNTPIGDPNTWPQPLKTMVSVMLNNPFGMYIAWGEEYTQLYNDGYSPILGNSKHPYALGRSSRETFSEVWHIIESMFKGVMEGKPIGFPHFMLPLERNGRIEECYFDFSYSPIKLENGVVGGVLVTVIETTARKKAIEDLKESEERFRTMAEGTDILIATSDESGNATYFNKAWINLIGSPMDGLLKSGWVDLIHQNDRERYLNIYWTAFAKKEPFKGEFRVLNSKGVSRWLLSQGTPRFRPDGSFAGYISSSMDITEQKSVEMELKESREKLLFAIDATELGTWDYNPITNVLLTNNRLKEWFGLDKNRKNQFSDVVKLIKVSDREMVTKALRKGLKYSSGNRYDITFTALNPLSKKEIVLHAKGRASFNEEKVAYRISGTLEDITEKAIVEQKRLETEQHIRSLVLESPVGIGVINADTFINEIINDSFAKIVGLPFEAIEGKPFWNTFKAIKNAYEGHLNRVVETGEPFYSPEVELNLARSNNENPTFLTFVFTPLKDENGKVVKVAVWVLDNTPQVTARKKIAVSENNLRLMILQAPVAIAILRGTDYVVEIANKFALEIWGRTRDEVLNYPLFDSMPELLTQGIKELLDKVVKSGKRFSTPDMPIKFTKNGVLETVFINFSFEPLYDAEGVINGTMAIGVDVTPQVEARRKIEESEQNIRALVESAPFPIGVFVGEEMRITIANQSIMDAWGKGNDVIGKSYSDILPELGNQKVFDQIRGVLRTGIPFQAKNQKIELVKNGELLTFYYNYNFTPVFDGIGNTYAVMNTAADVTELHTAKRKVEKALEEIKLFKFMSDNAADPFILMDKEGGFTYLNNMALYKWGYTQEEMDRLKVPDVDVIFHDKKYKDAFKRAQGQTIPTFETLHKNKQGKIYPVEINMGGVQVEGKPLLFAIARDITERKKAEEDVIGAFQKVEESEKRFRESVKQAPFGIVIFRGAQNVIEMVNESYLQLVDKTEEQFVGKPLFDVLPEVEETIAPIITDIYNTGETFYGYEFPIDLNRHGTLESGYYNFVYHPLKENNKITGIMVVANEVTATVKAKHLIEENEEKLKLIIEASELGVFDYNLKSGEVIGSDRYYEILGFPNERNLSHDELISHLHPDDSEIRKSAFNNAFSNGSLHYQARVIWSDNSIHWIDAKGKVFCDNNNEPDRILGTIRDITEERNFHHQLLEREEKFRLLADSMPQHIWTADPNGRLNYVNHSIIEYSGLNLEQVRKDGLLQIVHPEDKEENLKQWKHAINTGEDFLFQHRFRDKDGEYRWQLTRALPQKDANGAITMWVGTSTDIQDQKMFTNRLEKMVQERTNELIQKNSDLIKANKELQSFVYISSHDLQEPLRKIQIFASHIMETEHATLSTVAQRQFLRMQKSAHQMQQLIQDLLAYSRTNVQEAKFKIVDLLALVEDIKETLREEIDQYNVTFDLKNACQVNIIPVQFKQAMLNLISNSIKFRKENKPVFITIDCELLEGRDVEIDLLNNDKHYNRIRFIDNGIGFNQQYSGKIFEVFQRLHIKEEYSGTGIGLAIVKKIVENHEGVIIAKSELNKGATFEIYLPV</sequence>
<dbReference type="SMART" id="SM00387">
    <property type="entry name" value="HATPase_c"/>
    <property type="match status" value="1"/>
</dbReference>
<feature type="domain" description="Histidine kinase" evidence="6">
    <location>
        <begin position="1358"/>
        <end position="1583"/>
    </location>
</feature>
<dbReference type="Pfam" id="PF02518">
    <property type="entry name" value="HATPase_c"/>
    <property type="match status" value="1"/>
</dbReference>
<dbReference type="Pfam" id="PF08447">
    <property type="entry name" value="PAS_3"/>
    <property type="match status" value="3"/>
</dbReference>
<protein>
    <recommendedName>
        <fullName evidence="2">histidine kinase</fullName>
        <ecNumber evidence="2">2.7.13.3</ecNumber>
    </recommendedName>
</protein>
<dbReference type="Gene3D" id="3.30.450.20">
    <property type="entry name" value="PAS domain"/>
    <property type="match status" value="10"/>
</dbReference>
<dbReference type="PRINTS" id="PR00344">
    <property type="entry name" value="BCTRLSENSOR"/>
</dbReference>
<evidence type="ECO:0000256" key="4">
    <source>
        <dbReference type="ARBA" id="ARBA00022679"/>
    </source>
</evidence>
<feature type="domain" description="PAS" evidence="7">
    <location>
        <begin position="1078"/>
        <end position="1149"/>
    </location>
</feature>
<dbReference type="CDD" id="cd00082">
    <property type="entry name" value="HisKA"/>
    <property type="match status" value="1"/>
</dbReference>
<dbReference type="InterPro" id="IPR001610">
    <property type="entry name" value="PAC"/>
</dbReference>
<feature type="domain" description="PAS" evidence="7">
    <location>
        <begin position="819"/>
        <end position="861"/>
    </location>
</feature>
<dbReference type="EC" id="2.7.13.3" evidence="2"/>